<dbReference type="Gene3D" id="3.60.40.10">
    <property type="entry name" value="PPM-type phosphatase domain"/>
    <property type="match status" value="1"/>
</dbReference>
<dbReference type="PANTHER" id="PTHR43156:SF2">
    <property type="entry name" value="STAGE II SPORULATION PROTEIN E"/>
    <property type="match status" value="1"/>
</dbReference>
<evidence type="ECO:0000259" key="2">
    <source>
        <dbReference type="SMART" id="SM00331"/>
    </source>
</evidence>
<name>A0A411HHF2_9GAMM</name>
<dbReference type="EMBL" id="CP035704">
    <property type="protein sequence ID" value="QBB69834.1"/>
    <property type="molecule type" value="Genomic_DNA"/>
</dbReference>
<dbReference type="Proteomes" id="UP000291562">
    <property type="component" value="Chromosome"/>
</dbReference>
<dbReference type="InterPro" id="IPR001932">
    <property type="entry name" value="PPM-type_phosphatase-like_dom"/>
</dbReference>
<dbReference type="InterPro" id="IPR036457">
    <property type="entry name" value="PPM-type-like_dom_sf"/>
</dbReference>
<organism evidence="3 4">
    <name type="scientific">Pseudolysobacter antarcticus</name>
    <dbReference type="NCBI Taxonomy" id="2511995"/>
    <lineage>
        <taxon>Bacteria</taxon>
        <taxon>Pseudomonadati</taxon>
        <taxon>Pseudomonadota</taxon>
        <taxon>Gammaproteobacteria</taxon>
        <taxon>Lysobacterales</taxon>
        <taxon>Rhodanobacteraceae</taxon>
        <taxon>Pseudolysobacter</taxon>
    </lineage>
</organism>
<sequence>MRGLPVAVAMSAELPLLSRLLRLSAFSGIPAAALRSLYTYFGEQLPACTLAVLLVRGVAPGQCRLVGVIGADGTEYLAVDDAQDSQQKLPLFEDALSTRLLRDIAPRLITLNADEQTLPLAQALFAPRALLALPIIDSGHVHHWLVLGSVEANRFDQLDLDRMLIEANLAVSYIVRPLALRELSDEAAHSRHQIEGLADVQKLLLPQNIQIRGLDYAVHWQPADTAAGDYYDLVTLNERVEGVTNDTDGDVWAAIIADVSGHGAASAMEAVQFDAILRTYQGDGGAGPAGAITYANRYFFSRRQRQHFLTTLGTLYRPDERKLYYVSAGHPPLLHRRGGTVTLHGQGEEIPLGILRDHVWQNSELALQRDDVVVLYTDGIVEARNADSEPFGMPRLQALVARSEVSDAAQLQQLLCDALFAHQGGSVGVDDQTLIVLRITH</sequence>
<feature type="domain" description="PPM-type phosphatase" evidence="2">
    <location>
        <begin position="211"/>
        <end position="439"/>
    </location>
</feature>
<evidence type="ECO:0000313" key="3">
    <source>
        <dbReference type="EMBL" id="QBB69834.1"/>
    </source>
</evidence>
<dbReference type="SUPFAM" id="SSF81606">
    <property type="entry name" value="PP2C-like"/>
    <property type="match status" value="1"/>
</dbReference>
<keyword evidence="4" id="KW-1185">Reference proteome</keyword>
<keyword evidence="1" id="KW-0378">Hydrolase</keyword>
<dbReference type="SMART" id="SM00331">
    <property type="entry name" value="PP2C_SIG"/>
    <property type="match status" value="1"/>
</dbReference>
<dbReference type="PANTHER" id="PTHR43156">
    <property type="entry name" value="STAGE II SPORULATION PROTEIN E-RELATED"/>
    <property type="match status" value="1"/>
</dbReference>
<dbReference type="Pfam" id="PF07228">
    <property type="entry name" value="SpoIIE"/>
    <property type="match status" value="1"/>
</dbReference>
<dbReference type="InterPro" id="IPR052016">
    <property type="entry name" value="Bact_Sigma-Reg"/>
</dbReference>
<protein>
    <recommendedName>
        <fullName evidence="2">PPM-type phosphatase domain-containing protein</fullName>
    </recommendedName>
</protein>
<dbReference type="GO" id="GO:0016791">
    <property type="term" value="F:phosphatase activity"/>
    <property type="evidence" value="ECO:0007669"/>
    <property type="project" value="TreeGrafter"/>
</dbReference>
<dbReference type="KEGG" id="xbc:ELE36_05320"/>
<evidence type="ECO:0000313" key="4">
    <source>
        <dbReference type="Proteomes" id="UP000291562"/>
    </source>
</evidence>
<dbReference type="OrthoDB" id="9811749at2"/>
<gene>
    <name evidence="3" type="ORF">ELE36_05320</name>
</gene>
<proteinExistence type="predicted"/>
<accession>A0A411HHF2</accession>
<dbReference type="AlphaFoldDB" id="A0A411HHF2"/>
<evidence type="ECO:0000256" key="1">
    <source>
        <dbReference type="ARBA" id="ARBA00022801"/>
    </source>
</evidence>
<reference evidence="3 4" key="1">
    <citation type="submission" date="2019-01" db="EMBL/GenBank/DDBJ databases">
        <title>Pseudolysobacter antarctica gen. nov., sp. nov., isolated from Fildes Peninsula, Antarctica.</title>
        <authorList>
            <person name="Wei Z."/>
            <person name="Peng F."/>
        </authorList>
    </citation>
    <scope>NUCLEOTIDE SEQUENCE [LARGE SCALE GENOMIC DNA]</scope>
    <source>
        <strain evidence="3 4">AQ6-296</strain>
    </source>
</reference>